<comment type="similarity">
    <text evidence="1">Belongs to the ComF/GntX family.</text>
</comment>
<dbReference type="PANTHER" id="PTHR47505">
    <property type="entry name" value="DNA UTILIZATION PROTEIN YHGH"/>
    <property type="match status" value="1"/>
</dbReference>
<keyword evidence="4" id="KW-1185">Reference proteome</keyword>
<proteinExistence type="inferred from homology"/>
<gene>
    <name evidence="3" type="ORF">C5O23_02570</name>
</gene>
<dbReference type="RefSeq" id="WP_107031394.1">
    <property type="nucleotide sequence ID" value="NZ_CARXIO010000020.1"/>
</dbReference>
<sequence>MTPGNSFGVAGRWLRGLVNIIFPDVCTVCHRPLVDGEDFICLQCLLDMPVTNFHKSASNSLADRLFSPSCRIEKTASMFYYRRGNPYTAIIHDTKYRNRPKVGRHFASLHAKELSDSGFFDDIDALVPVPLHFLKKIKRGYNQAEEIAKGLGHVCGLPVETPLKASWHRSQTRKDIHARLQNTIGAYSLPDPELIADRHILLVDDVITTGSTILACAQAIKKASPATRISVYSLAATQLE</sequence>
<feature type="domain" description="Phosphoribosyltransferase" evidence="2">
    <location>
        <begin position="128"/>
        <end position="233"/>
    </location>
</feature>
<dbReference type="Pfam" id="PF00156">
    <property type="entry name" value="Pribosyltran"/>
    <property type="match status" value="1"/>
</dbReference>
<dbReference type="InterPro" id="IPR051910">
    <property type="entry name" value="ComF/GntX_DNA_util-trans"/>
</dbReference>
<dbReference type="Gene3D" id="3.40.50.2020">
    <property type="match status" value="1"/>
</dbReference>
<evidence type="ECO:0000256" key="1">
    <source>
        <dbReference type="ARBA" id="ARBA00008007"/>
    </source>
</evidence>
<dbReference type="SUPFAM" id="SSF53271">
    <property type="entry name" value="PRTase-like"/>
    <property type="match status" value="1"/>
</dbReference>
<dbReference type="CDD" id="cd06223">
    <property type="entry name" value="PRTases_typeI"/>
    <property type="match status" value="1"/>
</dbReference>
<evidence type="ECO:0000313" key="4">
    <source>
        <dbReference type="Proteomes" id="UP000244905"/>
    </source>
</evidence>
<dbReference type="PANTHER" id="PTHR47505:SF1">
    <property type="entry name" value="DNA UTILIZATION PROTEIN YHGH"/>
    <property type="match status" value="1"/>
</dbReference>
<dbReference type="InterPro" id="IPR029057">
    <property type="entry name" value="PRTase-like"/>
</dbReference>
<name>A0A2V1IQR8_9BACT</name>
<dbReference type="GeneID" id="82525232"/>
<accession>A0A2V1IQR8</accession>
<reference evidence="4" key="1">
    <citation type="submission" date="2018-02" db="EMBL/GenBank/DDBJ databases">
        <authorList>
            <person name="Clavel T."/>
            <person name="Strowig T."/>
        </authorList>
    </citation>
    <scope>NUCLEOTIDE SEQUENCE [LARGE SCALE GENOMIC DNA]</scope>
    <source>
        <strain evidence="4">DSM 103720</strain>
    </source>
</reference>
<organism evidence="3 4">
    <name type="scientific">Duncaniella muris</name>
    <dbReference type="NCBI Taxonomy" id="2094150"/>
    <lineage>
        <taxon>Bacteria</taxon>
        <taxon>Pseudomonadati</taxon>
        <taxon>Bacteroidota</taxon>
        <taxon>Bacteroidia</taxon>
        <taxon>Bacteroidales</taxon>
        <taxon>Muribaculaceae</taxon>
        <taxon>Duncaniella</taxon>
    </lineage>
</organism>
<evidence type="ECO:0000313" key="3">
    <source>
        <dbReference type="EMBL" id="PWB03612.1"/>
    </source>
</evidence>
<comment type="caution">
    <text evidence="3">The sequence shown here is derived from an EMBL/GenBank/DDBJ whole genome shotgun (WGS) entry which is preliminary data.</text>
</comment>
<dbReference type="InterPro" id="IPR000836">
    <property type="entry name" value="PRTase_dom"/>
</dbReference>
<dbReference type="Proteomes" id="UP000244905">
    <property type="component" value="Unassembled WGS sequence"/>
</dbReference>
<dbReference type="AlphaFoldDB" id="A0A2V1IQR8"/>
<evidence type="ECO:0000259" key="2">
    <source>
        <dbReference type="Pfam" id="PF00156"/>
    </source>
</evidence>
<protein>
    <submittedName>
        <fullName evidence="3">ComF family protein</fullName>
    </submittedName>
</protein>
<dbReference type="EMBL" id="PUEC01000004">
    <property type="protein sequence ID" value="PWB03612.1"/>
    <property type="molecule type" value="Genomic_DNA"/>
</dbReference>